<keyword evidence="3" id="KW-1185">Reference proteome</keyword>
<evidence type="ECO:0000313" key="2">
    <source>
        <dbReference type="EMBL" id="KAF1981227.1"/>
    </source>
</evidence>
<gene>
    <name evidence="2" type="ORF">K402DRAFT_458207</name>
</gene>
<evidence type="ECO:0000313" key="3">
    <source>
        <dbReference type="Proteomes" id="UP000800041"/>
    </source>
</evidence>
<sequence length="287" mass="32237">MVLIKIKPGVTNVDWGEDSNARKSDNLDPVRVNLCCGPYYHGPGLRAITQVSMQLRKESKSLYYANNKFLLESRDLDGFWNRWMHVLGPASEDLRHVRIEVSHRSSTSPFFNSILATFKWTMSHPKCSVEVGAYFETKENNLPFTLPSSKPWRVAVANGFLTHVGLEVNRALIKHKVSPLRIHFNTMGKNNWTNKNFSASVLLADWCSLRMATTRPPIISSRPACSHMTDRVHETVGKQDLGNKISVLLFGAPIEETTARGRILLSPKHDSSSPLTEVNEGMPALNL</sequence>
<protein>
    <submittedName>
        <fullName evidence="2">Uncharacterized protein</fullName>
    </submittedName>
</protein>
<organism evidence="2 3">
    <name type="scientific">Aulographum hederae CBS 113979</name>
    <dbReference type="NCBI Taxonomy" id="1176131"/>
    <lineage>
        <taxon>Eukaryota</taxon>
        <taxon>Fungi</taxon>
        <taxon>Dikarya</taxon>
        <taxon>Ascomycota</taxon>
        <taxon>Pezizomycotina</taxon>
        <taxon>Dothideomycetes</taxon>
        <taxon>Pleosporomycetidae</taxon>
        <taxon>Aulographales</taxon>
        <taxon>Aulographaceae</taxon>
    </lineage>
</organism>
<dbReference type="Proteomes" id="UP000800041">
    <property type="component" value="Unassembled WGS sequence"/>
</dbReference>
<dbReference type="EMBL" id="ML977204">
    <property type="protein sequence ID" value="KAF1981227.1"/>
    <property type="molecule type" value="Genomic_DNA"/>
</dbReference>
<evidence type="ECO:0000256" key="1">
    <source>
        <dbReference type="SAM" id="MobiDB-lite"/>
    </source>
</evidence>
<accession>A0A6G1GKE7</accession>
<proteinExistence type="predicted"/>
<dbReference type="AlphaFoldDB" id="A0A6G1GKE7"/>
<feature type="region of interest" description="Disordered" evidence="1">
    <location>
        <begin position="266"/>
        <end position="287"/>
    </location>
</feature>
<name>A0A6G1GKE7_9PEZI</name>
<reference evidence="2" key="1">
    <citation type="journal article" date="2020" name="Stud. Mycol.">
        <title>101 Dothideomycetes genomes: a test case for predicting lifestyles and emergence of pathogens.</title>
        <authorList>
            <person name="Haridas S."/>
            <person name="Albert R."/>
            <person name="Binder M."/>
            <person name="Bloem J."/>
            <person name="Labutti K."/>
            <person name="Salamov A."/>
            <person name="Andreopoulos B."/>
            <person name="Baker S."/>
            <person name="Barry K."/>
            <person name="Bills G."/>
            <person name="Bluhm B."/>
            <person name="Cannon C."/>
            <person name="Castanera R."/>
            <person name="Culley D."/>
            <person name="Daum C."/>
            <person name="Ezra D."/>
            <person name="Gonzalez J."/>
            <person name="Henrissat B."/>
            <person name="Kuo A."/>
            <person name="Liang C."/>
            <person name="Lipzen A."/>
            <person name="Lutzoni F."/>
            <person name="Magnuson J."/>
            <person name="Mondo S."/>
            <person name="Nolan M."/>
            <person name="Ohm R."/>
            <person name="Pangilinan J."/>
            <person name="Park H.-J."/>
            <person name="Ramirez L."/>
            <person name="Alfaro M."/>
            <person name="Sun H."/>
            <person name="Tritt A."/>
            <person name="Yoshinaga Y."/>
            <person name="Zwiers L.-H."/>
            <person name="Turgeon B."/>
            <person name="Goodwin S."/>
            <person name="Spatafora J."/>
            <person name="Crous P."/>
            <person name="Grigoriev I."/>
        </authorList>
    </citation>
    <scope>NUCLEOTIDE SEQUENCE</scope>
    <source>
        <strain evidence="2">CBS 113979</strain>
    </source>
</reference>